<comment type="caution">
    <text evidence="1">The sequence shown here is derived from an EMBL/GenBank/DDBJ whole genome shotgun (WGS) entry which is preliminary data.</text>
</comment>
<accession>A0AAD7UE52</accession>
<dbReference type="EMBL" id="JAQMWT010000362">
    <property type="protein sequence ID" value="KAJ8602982.1"/>
    <property type="molecule type" value="Genomic_DNA"/>
</dbReference>
<evidence type="ECO:0000313" key="2">
    <source>
        <dbReference type="Proteomes" id="UP001230188"/>
    </source>
</evidence>
<evidence type="ECO:0000313" key="1">
    <source>
        <dbReference type="EMBL" id="KAJ8602982.1"/>
    </source>
</evidence>
<sequence>MDAEVWCVVRRFCGIAGVVLAGFVGVARRQRPVMSLASAGESYHSNSYGTGHSQTTKMTWPATDPVAVASFWLGFLPTTPWLVGNESWVDSNCATYGKVFVGNMSDAAFQLHAVSAPLRPDGGVSVAAFEAAFSQAAQAAIAEGIQAAALDYNVALYADDLSYFASRLDCGGVRYLSASWPLDGGLAYSLIIPVPNSLVVVELVSLRQSDVAPPTVRWTLPRATSLPPDRHEVGATFRSMPALTAFRISYPTAELDAATSFYTKVLGADEILDVGVDGRRVVAFKFPRDSASRIVEVHYVYHPSAARWERDWRAAHLATTHNDSAGFDQWMDAHYGHRLGRVGRTALPDVANEAKALNLSYTYFADYSSSSASWTTFLYLLAPGGTAIQLVGNLSFADWPARMRIFDTCADLGGTVFVDRATVERLENNGTNDKNYRLHPNYDALANKILSDQAWIDTCMASQHIPSH</sequence>
<dbReference type="InterPro" id="IPR029068">
    <property type="entry name" value="Glyas_Bleomycin-R_OHBP_Dase"/>
</dbReference>
<dbReference type="AlphaFoldDB" id="A0AAD7UE52"/>
<organism evidence="1 2">
    <name type="scientific">Chrysophaeum taylorii</name>
    <dbReference type="NCBI Taxonomy" id="2483200"/>
    <lineage>
        <taxon>Eukaryota</taxon>
        <taxon>Sar</taxon>
        <taxon>Stramenopiles</taxon>
        <taxon>Ochrophyta</taxon>
        <taxon>Pelagophyceae</taxon>
        <taxon>Pelagomonadales</taxon>
        <taxon>Pelagomonadaceae</taxon>
        <taxon>Chrysophaeum</taxon>
    </lineage>
</organism>
<dbReference type="CDD" id="cd06587">
    <property type="entry name" value="VOC"/>
    <property type="match status" value="1"/>
</dbReference>
<protein>
    <recommendedName>
        <fullName evidence="3">VOC domain-containing protein</fullName>
    </recommendedName>
</protein>
<proteinExistence type="predicted"/>
<gene>
    <name evidence="1" type="ORF">CTAYLR_001491</name>
</gene>
<evidence type="ECO:0008006" key="3">
    <source>
        <dbReference type="Google" id="ProtNLM"/>
    </source>
</evidence>
<name>A0AAD7UE52_9STRA</name>
<keyword evidence="2" id="KW-1185">Reference proteome</keyword>
<dbReference type="Proteomes" id="UP001230188">
    <property type="component" value="Unassembled WGS sequence"/>
</dbReference>
<dbReference type="SUPFAM" id="SSF54593">
    <property type="entry name" value="Glyoxalase/Bleomycin resistance protein/Dihydroxybiphenyl dioxygenase"/>
    <property type="match status" value="1"/>
</dbReference>
<reference evidence="1" key="1">
    <citation type="submission" date="2023-01" db="EMBL/GenBank/DDBJ databases">
        <title>Metagenome sequencing of chrysophaentin producing Chrysophaeum taylorii.</title>
        <authorList>
            <person name="Davison J."/>
            <person name="Bewley C."/>
        </authorList>
    </citation>
    <scope>NUCLEOTIDE SEQUENCE</scope>
    <source>
        <strain evidence="1">NIES-1699</strain>
    </source>
</reference>